<keyword evidence="4" id="KW-0456">Lyase</keyword>
<comment type="similarity">
    <text evidence="1">Belongs to the FAH family.</text>
</comment>
<dbReference type="EMBL" id="CP036264">
    <property type="protein sequence ID" value="QEG00719.1"/>
    <property type="molecule type" value="Genomic_DNA"/>
</dbReference>
<dbReference type="Proteomes" id="UP000321353">
    <property type="component" value="Chromosome"/>
</dbReference>
<feature type="domain" description="Fumarylacetoacetase-like C-terminal" evidence="3">
    <location>
        <begin position="74"/>
        <end position="279"/>
    </location>
</feature>
<accession>A0A5B9MHW6</accession>
<dbReference type="FunFam" id="3.90.850.10:FF:000002">
    <property type="entry name" value="2-hydroxyhepta-2,4-diene-1,7-dioate isomerase"/>
    <property type="match status" value="1"/>
</dbReference>
<dbReference type="AlphaFoldDB" id="A0A5B9MHW6"/>
<dbReference type="InterPro" id="IPR011234">
    <property type="entry name" value="Fumarylacetoacetase-like_C"/>
</dbReference>
<dbReference type="EC" id="4.3.2.3" evidence="4"/>
<dbReference type="GO" id="GO:0046872">
    <property type="term" value="F:metal ion binding"/>
    <property type="evidence" value="ECO:0007669"/>
    <property type="project" value="UniProtKB-KW"/>
</dbReference>
<dbReference type="GO" id="GO:0050385">
    <property type="term" value="F:ureidoglycolate lyase activity"/>
    <property type="evidence" value="ECO:0007669"/>
    <property type="project" value="UniProtKB-EC"/>
</dbReference>
<proteinExistence type="inferred from homology"/>
<dbReference type="RefSeq" id="WP_147869910.1">
    <property type="nucleotide sequence ID" value="NZ_CP036264.1"/>
</dbReference>
<dbReference type="InterPro" id="IPR036663">
    <property type="entry name" value="Fumarylacetoacetase_C_sf"/>
</dbReference>
<dbReference type="SUPFAM" id="SSF56529">
    <property type="entry name" value="FAH"/>
    <property type="match status" value="1"/>
</dbReference>
<dbReference type="GO" id="GO:0019752">
    <property type="term" value="P:carboxylic acid metabolic process"/>
    <property type="evidence" value="ECO:0007669"/>
    <property type="project" value="UniProtKB-ARBA"/>
</dbReference>
<evidence type="ECO:0000313" key="4">
    <source>
        <dbReference type="EMBL" id="QEG00719.1"/>
    </source>
</evidence>
<evidence type="ECO:0000259" key="3">
    <source>
        <dbReference type="Pfam" id="PF01557"/>
    </source>
</evidence>
<evidence type="ECO:0000256" key="1">
    <source>
        <dbReference type="ARBA" id="ARBA00010211"/>
    </source>
</evidence>
<dbReference type="Gene3D" id="3.90.850.10">
    <property type="entry name" value="Fumarylacetoacetase-like, C-terminal domain"/>
    <property type="match status" value="1"/>
</dbReference>
<evidence type="ECO:0000313" key="5">
    <source>
        <dbReference type="Proteomes" id="UP000321353"/>
    </source>
</evidence>
<dbReference type="PANTHER" id="PTHR42796:SF4">
    <property type="entry name" value="FUMARYLACETOACETATE HYDROLASE DOMAIN-CONTAINING PROTEIN 2A"/>
    <property type="match status" value="1"/>
</dbReference>
<dbReference type="GO" id="GO:0016853">
    <property type="term" value="F:isomerase activity"/>
    <property type="evidence" value="ECO:0007669"/>
    <property type="project" value="UniProtKB-ARBA"/>
</dbReference>
<gene>
    <name evidence="4" type="ORF">Mal15_47910</name>
</gene>
<keyword evidence="5" id="KW-1185">Reference proteome</keyword>
<reference evidence="4 5" key="1">
    <citation type="submission" date="2019-02" db="EMBL/GenBank/DDBJ databases">
        <title>Planctomycetal bacteria perform biofilm scaping via a novel small molecule.</title>
        <authorList>
            <person name="Jeske O."/>
            <person name="Boedeker C."/>
            <person name="Wiegand S."/>
            <person name="Breitling P."/>
            <person name="Kallscheuer N."/>
            <person name="Jogler M."/>
            <person name="Rohde M."/>
            <person name="Petersen J."/>
            <person name="Medema M.H."/>
            <person name="Surup F."/>
            <person name="Jogler C."/>
        </authorList>
    </citation>
    <scope>NUCLEOTIDE SEQUENCE [LARGE SCALE GENOMIC DNA]</scope>
    <source>
        <strain evidence="4 5">Mal15</strain>
    </source>
</reference>
<organism evidence="4 5">
    <name type="scientific">Stieleria maiorica</name>
    <dbReference type="NCBI Taxonomy" id="2795974"/>
    <lineage>
        <taxon>Bacteria</taxon>
        <taxon>Pseudomonadati</taxon>
        <taxon>Planctomycetota</taxon>
        <taxon>Planctomycetia</taxon>
        <taxon>Pirellulales</taxon>
        <taxon>Pirellulaceae</taxon>
        <taxon>Stieleria</taxon>
    </lineage>
</organism>
<dbReference type="InterPro" id="IPR051121">
    <property type="entry name" value="FAH"/>
</dbReference>
<dbReference type="KEGG" id="smam:Mal15_47910"/>
<dbReference type="PANTHER" id="PTHR42796">
    <property type="entry name" value="FUMARYLACETOACETATE HYDROLASE DOMAIN-CONTAINING PROTEIN 2A-RELATED"/>
    <property type="match status" value="1"/>
</dbReference>
<keyword evidence="2" id="KW-0479">Metal-binding</keyword>
<dbReference type="Pfam" id="PF01557">
    <property type="entry name" value="FAA_hydrolase"/>
    <property type="match status" value="1"/>
</dbReference>
<sequence length="281" mass="30260">MPLCRIPGPDGRPEYAFYHSGKVCPLRLVMDTAPSEAELFGLRASGLPDPDTVAAEHWSPAPEVLLPPVPTPEKVICIGLNYRDHAIETNSPIPSEPVVFSKFSTAVIGHGQAIQLPSISQKVDYEAELVVVIGREGRDIPVADAMQHVYGYTCGHDVSARDWQKGRPGGQWLLGKTFDTFAPLGPCVVTTEELPDPSNVRVQMELNGEVVQDSTTAQLIFDIPTTIAHLSKFVTLKPGDVIFTGTPPGVGDAKDPPVYLRPGDRCSVIVDGIGTLTNTCQ</sequence>
<name>A0A5B9MHW6_9BACT</name>
<evidence type="ECO:0000256" key="2">
    <source>
        <dbReference type="ARBA" id="ARBA00022723"/>
    </source>
</evidence>
<protein>
    <submittedName>
        <fullName evidence="4">Ureidoglycolate lyase</fullName>
        <ecNumber evidence="4">4.3.2.3</ecNumber>
    </submittedName>
</protein>